<comment type="similarity">
    <text evidence="2">Belongs to the RRM RBM34 family.</text>
</comment>
<name>A0A9P0HRI9_NEZVI</name>
<dbReference type="GO" id="GO:0000463">
    <property type="term" value="P:maturation of LSU-rRNA from tricistronic rRNA transcript (SSU-rRNA, 5.8S rRNA, LSU-rRNA)"/>
    <property type="evidence" value="ECO:0007669"/>
    <property type="project" value="TreeGrafter"/>
</dbReference>
<keyword evidence="3 5" id="KW-0694">RNA-binding</keyword>
<dbReference type="PANTHER" id="PTHR23236">
    <property type="entry name" value="EUKARYOTIC TRANSLATION INITIATION FACTOR 4B/4H"/>
    <property type="match status" value="1"/>
</dbReference>
<feature type="compositionally biased region" description="Basic residues" evidence="6">
    <location>
        <begin position="422"/>
        <end position="434"/>
    </location>
</feature>
<gene>
    <name evidence="8" type="ORF">NEZAVI_LOCUS14438</name>
</gene>
<dbReference type="Gene3D" id="3.30.70.330">
    <property type="match status" value="2"/>
</dbReference>
<evidence type="ECO:0000256" key="3">
    <source>
        <dbReference type="ARBA" id="ARBA00022884"/>
    </source>
</evidence>
<dbReference type="InterPro" id="IPR035979">
    <property type="entry name" value="RBD_domain_sf"/>
</dbReference>
<dbReference type="SUPFAM" id="SSF54928">
    <property type="entry name" value="RNA-binding domain, RBD"/>
    <property type="match status" value="2"/>
</dbReference>
<feature type="region of interest" description="Disordered" evidence="6">
    <location>
        <begin position="386"/>
        <end position="434"/>
    </location>
</feature>
<evidence type="ECO:0000259" key="7">
    <source>
        <dbReference type="PROSITE" id="PS50102"/>
    </source>
</evidence>
<comment type="subcellular location">
    <subcellularLocation>
        <location evidence="1">Nucleus</location>
        <location evidence="1">Nucleolus</location>
    </subcellularLocation>
</comment>
<feature type="domain" description="RRM" evidence="7">
    <location>
        <begin position="287"/>
        <end position="364"/>
    </location>
</feature>
<dbReference type="OrthoDB" id="442677at2759"/>
<evidence type="ECO:0000313" key="9">
    <source>
        <dbReference type="Proteomes" id="UP001152798"/>
    </source>
</evidence>
<evidence type="ECO:0000313" key="8">
    <source>
        <dbReference type="EMBL" id="CAH1406519.1"/>
    </source>
</evidence>
<feature type="region of interest" description="Disordered" evidence="6">
    <location>
        <begin position="1"/>
        <end position="177"/>
    </location>
</feature>
<evidence type="ECO:0000256" key="5">
    <source>
        <dbReference type="PROSITE-ProRule" id="PRU00176"/>
    </source>
</evidence>
<accession>A0A9P0HRI9</accession>
<dbReference type="InterPro" id="IPR034221">
    <property type="entry name" value="RBM34_RRM2"/>
</dbReference>
<dbReference type="Pfam" id="PF00076">
    <property type="entry name" value="RRM_1"/>
    <property type="match status" value="2"/>
</dbReference>
<proteinExistence type="inferred from homology"/>
<dbReference type="CDD" id="cd12394">
    <property type="entry name" value="RRM1_RBM34"/>
    <property type="match status" value="1"/>
</dbReference>
<dbReference type="PROSITE" id="PS50102">
    <property type="entry name" value="RRM"/>
    <property type="match status" value="2"/>
</dbReference>
<feature type="compositionally biased region" description="Basic residues" evidence="6">
    <location>
        <begin position="1"/>
        <end position="15"/>
    </location>
</feature>
<dbReference type="GO" id="GO:0019843">
    <property type="term" value="F:rRNA binding"/>
    <property type="evidence" value="ECO:0007669"/>
    <property type="project" value="TreeGrafter"/>
</dbReference>
<dbReference type="SMART" id="SM00360">
    <property type="entry name" value="RRM"/>
    <property type="match status" value="2"/>
</dbReference>
<dbReference type="InterPro" id="IPR012677">
    <property type="entry name" value="Nucleotide-bd_a/b_plait_sf"/>
</dbReference>
<reference evidence="8" key="1">
    <citation type="submission" date="2022-01" db="EMBL/GenBank/DDBJ databases">
        <authorList>
            <person name="King R."/>
        </authorList>
    </citation>
    <scope>NUCLEOTIDE SEQUENCE</scope>
</reference>
<dbReference type="InterPro" id="IPR000504">
    <property type="entry name" value="RRM_dom"/>
</dbReference>
<keyword evidence="9" id="KW-1185">Reference proteome</keyword>
<dbReference type="EMBL" id="OV725082">
    <property type="protein sequence ID" value="CAH1406519.1"/>
    <property type="molecule type" value="Genomic_DNA"/>
</dbReference>
<evidence type="ECO:0000256" key="6">
    <source>
        <dbReference type="SAM" id="MobiDB-lite"/>
    </source>
</evidence>
<feature type="domain" description="RRM" evidence="7">
    <location>
        <begin position="185"/>
        <end position="279"/>
    </location>
</feature>
<keyword evidence="4" id="KW-0539">Nucleus</keyword>
<dbReference type="GO" id="GO:0005730">
    <property type="term" value="C:nucleolus"/>
    <property type="evidence" value="ECO:0007669"/>
    <property type="project" value="UniProtKB-SubCell"/>
</dbReference>
<organism evidence="8 9">
    <name type="scientific">Nezara viridula</name>
    <name type="common">Southern green stink bug</name>
    <name type="synonym">Cimex viridulus</name>
    <dbReference type="NCBI Taxonomy" id="85310"/>
    <lineage>
        <taxon>Eukaryota</taxon>
        <taxon>Metazoa</taxon>
        <taxon>Ecdysozoa</taxon>
        <taxon>Arthropoda</taxon>
        <taxon>Hexapoda</taxon>
        <taxon>Insecta</taxon>
        <taxon>Pterygota</taxon>
        <taxon>Neoptera</taxon>
        <taxon>Paraneoptera</taxon>
        <taxon>Hemiptera</taxon>
        <taxon>Heteroptera</taxon>
        <taxon>Panheteroptera</taxon>
        <taxon>Pentatomomorpha</taxon>
        <taxon>Pentatomoidea</taxon>
        <taxon>Pentatomidae</taxon>
        <taxon>Pentatominae</taxon>
        <taxon>Nezara</taxon>
    </lineage>
</organism>
<dbReference type="PANTHER" id="PTHR23236:SF25">
    <property type="entry name" value="RNA-BINDING PROTEIN 34"/>
    <property type="match status" value="1"/>
</dbReference>
<evidence type="ECO:0000256" key="2">
    <source>
        <dbReference type="ARBA" id="ARBA00007077"/>
    </source>
</evidence>
<protein>
    <recommendedName>
        <fullName evidence="7">RRM domain-containing protein</fullName>
    </recommendedName>
</protein>
<feature type="compositionally biased region" description="Acidic residues" evidence="6">
    <location>
        <begin position="115"/>
        <end position="129"/>
    </location>
</feature>
<feature type="compositionally biased region" description="Basic residues" evidence="6">
    <location>
        <begin position="29"/>
        <end position="38"/>
    </location>
</feature>
<feature type="compositionally biased region" description="Acidic residues" evidence="6">
    <location>
        <begin position="145"/>
        <end position="162"/>
    </location>
</feature>
<dbReference type="CDD" id="cd12395">
    <property type="entry name" value="RRM2_RBM34"/>
    <property type="match status" value="1"/>
</dbReference>
<dbReference type="AlphaFoldDB" id="A0A9P0HRI9"/>
<dbReference type="Proteomes" id="UP001152798">
    <property type="component" value="Chromosome 6"/>
</dbReference>
<feature type="compositionally biased region" description="Basic residues" evidence="6">
    <location>
        <begin position="81"/>
        <end position="90"/>
    </location>
</feature>
<sequence>MENTVKSKKRGKKSHSPVIDSNSSDDKSKVKKSKKKQKISSNFIDENQEPSKTDLVPMKKFKKLKEVPQEVDTEITTKPEKTKKKKKGKKSNNIDSEDVTDFNNSVALKSKSDEMDVDSSSNDESDISDGESANSVSSFNIDSYPSDDDDDEDDNPSSDEEEANKKRGLPISAVPSAELEERENRTIFIGNLPKTVERHELRKWFSRFGKVECVRLRSAPLADLEMPKKVAVIKKSFHENRSNIHAYIRFKDIEGAQNALQANCTKFGEFTLRVDNARHKGGYDGKKAVFVGNVPFNVEENSFINLFSKCGEIDGVRIIRDKATGVGKGFAYVNFKCSSSVPLALKLDGEVLEKRQLRVKPVKYEKRSHKSPGNFSQIRNNSKFKSGFRQGKTQGFGEMKNKGTSKKPPFKNNKFQGEFSKRKEKSKFKKKSLATKKHEIYSKILANKKKSA</sequence>
<evidence type="ECO:0000256" key="1">
    <source>
        <dbReference type="ARBA" id="ARBA00004604"/>
    </source>
</evidence>
<evidence type="ECO:0000256" key="4">
    <source>
        <dbReference type="ARBA" id="ARBA00023242"/>
    </source>
</evidence>